<dbReference type="Proteomes" id="UP000249723">
    <property type="component" value="Unassembled WGS sequence"/>
</dbReference>
<gene>
    <name evidence="1" type="ORF">BZ3500_MVSOF-1268-A1-R1_CHR5-3G08334</name>
</gene>
<proteinExistence type="predicted"/>
<evidence type="ECO:0000313" key="1">
    <source>
        <dbReference type="EMBL" id="SCZ92095.1"/>
    </source>
</evidence>
<protein>
    <submittedName>
        <fullName evidence="1">BZ3500_MvSof-1268-A1-R1_Chr5-3g08334 protein</fullName>
    </submittedName>
</protein>
<sequence>MASIWTKHGNKELGNVLLRDDNSVCIIDGNDAMLDFDPNSMRDPVWGNSPVFTDGSMVLVLHVSSGSS</sequence>
<name>A0A2X0MK39_9BASI</name>
<accession>A0A2X0MK39</accession>
<dbReference type="AlphaFoldDB" id="A0A2X0MK39"/>
<dbReference type="EMBL" id="FMWP01000017">
    <property type="protein sequence ID" value="SCZ92095.1"/>
    <property type="molecule type" value="Genomic_DNA"/>
</dbReference>
<reference evidence="2" key="1">
    <citation type="submission" date="2016-10" db="EMBL/GenBank/DDBJ databases">
        <authorList>
            <person name="Jeantristanb JTB J.-T."/>
            <person name="Ricardo R."/>
        </authorList>
    </citation>
    <scope>NUCLEOTIDE SEQUENCE [LARGE SCALE GENOMIC DNA]</scope>
</reference>
<evidence type="ECO:0000313" key="2">
    <source>
        <dbReference type="Proteomes" id="UP000249723"/>
    </source>
</evidence>
<organism evidence="1 2">
    <name type="scientific">Microbotryum saponariae</name>
    <dbReference type="NCBI Taxonomy" id="289078"/>
    <lineage>
        <taxon>Eukaryota</taxon>
        <taxon>Fungi</taxon>
        <taxon>Dikarya</taxon>
        <taxon>Basidiomycota</taxon>
        <taxon>Pucciniomycotina</taxon>
        <taxon>Microbotryomycetes</taxon>
        <taxon>Microbotryales</taxon>
        <taxon>Microbotryaceae</taxon>
        <taxon>Microbotryum</taxon>
    </lineage>
</organism>
<keyword evidence="2" id="KW-1185">Reference proteome</keyword>